<dbReference type="Proteomes" id="UP001596989">
    <property type="component" value="Unassembled WGS sequence"/>
</dbReference>
<dbReference type="CDD" id="cd07377">
    <property type="entry name" value="WHTH_GntR"/>
    <property type="match status" value="1"/>
</dbReference>
<dbReference type="InterPro" id="IPR036388">
    <property type="entry name" value="WH-like_DNA-bd_sf"/>
</dbReference>
<dbReference type="Gene3D" id="1.10.10.10">
    <property type="entry name" value="Winged helix-like DNA-binding domain superfamily/Winged helix DNA-binding domain"/>
    <property type="match status" value="1"/>
</dbReference>
<keyword evidence="3" id="KW-0804">Transcription</keyword>
<dbReference type="EMBL" id="JBHTJZ010000030">
    <property type="protein sequence ID" value="MFD0961080.1"/>
    <property type="molecule type" value="Genomic_DNA"/>
</dbReference>
<reference evidence="6" key="1">
    <citation type="journal article" date="2019" name="Int. J. Syst. Evol. Microbiol.">
        <title>The Global Catalogue of Microorganisms (GCM) 10K type strain sequencing project: providing services to taxonomists for standard genome sequencing and annotation.</title>
        <authorList>
            <consortium name="The Broad Institute Genomics Platform"/>
            <consortium name="The Broad Institute Genome Sequencing Center for Infectious Disease"/>
            <person name="Wu L."/>
            <person name="Ma J."/>
        </authorList>
    </citation>
    <scope>NUCLEOTIDE SEQUENCE [LARGE SCALE GENOMIC DNA]</scope>
    <source>
        <strain evidence="6">CCUG 59129</strain>
    </source>
</reference>
<dbReference type="PANTHER" id="PTHR43537">
    <property type="entry name" value="TRANSCRIPTIONAL REGULATOR, GNTR FAMILY"/>
    <property type="match status" value="1"/>
</dbReference>
<dbReference type="SMART" id="SM00895">
    <property type="entry name" value="FCD"/>
    <property type="match status" value="1"/>
</dbReference>
<evidence type="ECO:0000313" key="5">
    <source>
        <dbReference type="EMBL" id="MFD0961080.1"/>
    </source>
</evidence>
<dbReference type="SMART" id="SM00345">
    <property type="entry name" value="HTH_GNTR"/>
    <property type="match status" value="1"/>
</dbReference>
<accession>A0ABW3HUA4</accession>
<evidence type="ECO:0000256" key="3">
    <source>
        <dbReference type="ARBA" id="ARBA00023163"/>
    </source>
</evidence>
<sequence length="228" mass="26365">MEHLNKEDVTSLSRIVSDRIKEYIVTHKLEPGDRLPTERNLAETLAVSRPVIREALSHLETLGLIDKKQGKGLFIKEQNMSRLFQEMMFITRGDQVKFTQLLEFRTVLEQAAVLQAMENITSSELEALTAIIDQAEKEDAYTAFTQLDLQFHRMIVSLSSNYYLLHLTEVIDNYFTLLDTSEKNETVSEEVKKKTLEGHRQLVKLLQNRDRLAALDLLNEHLLHKTNK</sequence>
<protein>
    <submittedName>
        <fullName evidence="5">FadR/GntR family transcriptional regulator</fullName>
    </submittedName>
</protein>
<name>A0ABW3HUA4_9BACL</name>
<organism evidence="5 6">
    <name type="scientific">Paenibacillus chungangensis</name>
    <dbReference type="NCBI Taxonomy" id="696535"/>
    <lineage>
        <taxon>Bacteria</taxon>
        <taxon>Bacillati</taxon>
        <taxon>Bacillota</taxon>
        <taxon>Bacilli</taxon>
        <taxon>Bacillales</taxon>
        <taxon>Paenibacillaceae</taxon>
        <taxon>Paenibacillus</taxon>
    </lineage>
</organism>
<dbReference type="PANTHER" id="PTHR43537:SF5">
    <property type="entry name" value="UXU OPERON TRANSCRIPTIONAL REGULATOR"/>
    <property type="match status" value="1"/>
</dbReference>
<dbReference type="SUPFAM" id="SSF48008">
    <property type="entry name" value="GntR ligand-binding domain-like"/>
    <property type="match status" value="1"/>
</dbReference>
<proteinExistence type="predicted"/>
<dbReference type="InterPro" id="IPR008920">
    <property type="entry name" value="TF_FadR/GntR_C"/>
</dbReference>
<evidence type="ECO:0000256" key="2">
    <source>
        <dbReference type="ARBA" id="ARBA00023125"/>
    </source>
</evidence>
<evidence type="ECO:0000259" key="4">
    <source>
        <dbReference type="PROSITE" id="PS50949"/>
    </source>
</evidence>
<dbReference type="PROSITE" id="PS50949">
    <property type="entry name" value="HTH_GNTR"/>
    <property type="match status" value="1"/>
</dbReference>
<comment type="caution">
    <text evidence="5">The sequence shown here is derived from an EMBL/GenBank/DDBJ whole genome shotgun (WGS) entry which is preliminary data.</text>
</comment>
<keyword evidence="1" id="KW-0805">Transcription regulation</keyword>
<dbReference type="SUPFAM" id="SSF46785">
    <property type="entry name" value="Winged helix' DNA-binding domain"/>
    <property type="match status" value="1"/>
</dbReference>
<dbReference type="InterPro" id="IPR000524">
    <property type="entry name" value="Tscrpt_reg_HTH_GntR"/>
</dbReference>
<dbReference type="PRINTS" id="PR00035">
    <property type="entry name" value="HTHGNTR"/>
</dbReference>
<evidence type="ECO:0000313" key="6">
    <source>
        <dbReference type="Proteomes" id="UP001596989"/>
    </source>
</evidence>
<gene>
    <name evidence="5" type="ORF">ACFQ2I_17085</name>
</gene>
<keyword evidence="2" id="KW-0238">DNA-binding</keyword>
<dbReference type="InterPro" id="IPR011711">
    <property type="entry name" value="GntR_C"/>
</dbReference>
<dbReference type="RefSeq" id="WP_377566303.1">
    <property type="nucleotide sequence ID" value="NZ_JBHTJZ010000030.1"/>
</dbReference>
<dbReference type="InterPro" id="IPR036390">
    <property type="entry name" value="WH_DNA-bd_sf"/>
</dbReference>
<dbReference type="Gene3D" id="1.20.120.530">
    <property type="entry name" value="GntR ligand-binding domain-like"/>
    <property type="match status" value="1"/>
</dbReference>
<feature type="domain" description="HTH gntR-type" evidence="4">
    <location>
        <begin position="10"/>
        <end position="78"/>
    </location>
</feature>
<keyword evidence="6" id="KW-1185">Reference proteome</keyword>
<dbReference type="Pfam" id="PF00392">
    <property type="entry name" value="GntR"/>
    <property type="match status" value="1"/>
</dbReference>
<evidence type="ECO:0000256" key="1">
    <source>
        <dbReference type="ARBA" id="ARBA00023015"/>
    </source>
</evidence>
<dbReference type="Pfam" id="PF07729">
    <property type="entry name" value="FCD"/>
    <property type="match status" value="1"/>
</dbReference>